<dbReference type="EMBL" id="BAABEY010000033">
    <property type="protein sequence ID" value="GAA4445146.1"/>
    <property type="molecule type" value="Genomic_DNA"/>
</dbReference>
<evidence type="ECO:0000313" key="3">
    <source>
        <dbReference type="Proteomes" id="UP001501508"/>
    </source>
</evidence>
<keyword evidence="1" id="KW-0472">Membrane</keyword>
<keyword evidence="1" id="KW-0812">Transmembrane</keyword>
<feature type="transmembrane region" description="Helical" evidence="1">
    <location>
        <begin position="12"/>
        <end position="37"/>
    </location>
</feature>
<accession>A0ABP8MA14</accession>
<reference evidence="3" key="1">
    <citation type="journal article" date="2019" name="Int. J. Syst. Evol. Microbiol.">
        <title>The Global Catalogue of Microorganisms (GCM) 10K type strain sequencing project: providing services to taxonomists for standard genome sequencing and annotation.</title>
        <authorList>
            <consortium name="The Broad Institute Genomics Platform"/>
            <consortium name="The Broad Institute Genome Sequencing Center for Infectious Disease"/>
            <person name="Wu L."/>
            <person name="Ma J."/>
        </authorList>
    </citation>
    <scope>NUCLEOTIDE SEQUENCE [LARGE SCALE GENOMIC DNA]</scope>
    <source>
        <strain evidence="3">JCM 31920</strain>
    </source>
</reference>
<dbReference type="Proteomes" id="UP001501508">
    <property type="component" value="Unassembled WGS sequence"/>
</dbReference>
<organism evidence="2 3">
    <name type="scientific">Ravibacter arvi</name>
    <dbReference type="NCBI Taxonomy" id="2051041"/>
    <lineage>
        <taxon>Bacteria</taxon>
        <taxon>Pseudomonadati</taxon>
        <taxon>Bacteroidota</taxon>
        <taxon>Cytophagia</taxon>
        <taxon>Cytophagales</taxon>
        <taxon>Spirosomataceae</taxon>
        <taxon>Ravibacter</taxon>
    </lineage>
</organism>
<evidence type="ECO:0000313" key="2">
    <source>
        <dbReference type="EMBL" id="GAA4445146.1"/>
    </source>
</evidence>
<gene>
    <name evidence="2" type="ORF">GCM10023091_36320</name>
</gene>
<name>A0ABP8MA14_9BACT</name>
<keyword evidence="1" id="KW-1133">Transmembrane helix</keyword>
<proteinExistence type="predicted"/>
<comment type="caution">
    <text evidence="2">The sequence shown here is derived from an EMBL/GenBank/DDBJ whole genome shotgun (WGS) entry which is preliminary data.</text>
</comment>
<evidence type="ECO:0000256" key="1">
    <source>
        <dbReference type="SAM" id="Phobius"/>
    </source>
</evidence>
<protein>
    <recommendedName>
        <fullName evidence="4">GtrA-like protein domain-containing protein</fullName>
    </recommendedName>
</protein>
<keyword evidence="3" id="KW-1185">Reference proteome</keyword>
<sequence length="60" mass="6921">MLDIFLCNIVQYYSFATFNTLLLGATVKVAITIYYGFWTFMHANIGWTSKVSIRQSDQFA</sequence>
<evidence type="ECO:0008006" key="4">
    <source>
        <dbReference type="Google" id="ProtNLM"/>
    </source>
</evidence>